<name>A0ACC2D3L7_DIPCM</name>
<evidence type="ECO:0000313" key="1">
    <source>
        <dbReference type="EMBL" id="KAJ7548823.1"/>
    </source>
</evidence>
<organism evidence="1 2">
    <name type="scientific">Diphasiastrum complanatum</name>
    <name type="common">Issler's clubmoss</name>
    <name type="synonym">Lycopodium complanatum</name>
    <dbReference type="NCBI Taxonomy" id="34168"/>
    <lineage>
        <taxon>Eukaryota</taxon>
        <taxon>Viridiplantae</taxon>
        <taxon>Streptophyta</taxon>
        <taxon>Embryophyta</taxon>
        <taxon>Tracheophyta</taxon>
        <taxon>Lycopodiopsida</taxon>
        <taxon>Lycopodiales</taxon>
        <taxon>Lycopodiaceae</taxon>
        <taxon>Lycopodioideae</taxon>
        <taxon>Diphasiastrum</taxon>
    </lineage>
</organism>
<dbReference type="EMBL" id="CM055098">
    <property type="protein sequence ID" value="KAJ7548823.1"/>
    <property type="molecule type" value="Genomic_DNA"/>
</dbReference>
<evidence type="ECO:0000313" key="2">
    <source>
        <dbReference type="Proteomes" id="UP001162992"/>
    </source>
</evidence>
<sequence length="560" mass="61791">MDPSNRELYALLHLDPDCSDDDIKRAYRQWAQIYHPDKHRSPQMQSIATHNFQRIREAYDILSDERKRQIYDIYGLEGLRSGLELGPKLKSREEIRGEFDRLKMRQEEQKLAAHMRHSGSFIVQLSIVEFLKSFDSPPVITGMTMSTQVQAQVSKVDTAVMGGSMYLRRGLGGGAITLVLRRQTSPISSIEILAMAGLRSVLSVQMSRQLSSHSTGSLGMSVSLRDGLVTISNTWSRQLSESTTGTIQLFVGPEAGVAIGWQRQGKKNAGVAEVKVGVEAVGITGHYSHHFSSKSKGRIAGKLGNFGLELELGGEKKISEHSSAAMFCVIGLQGVSWKFRYTRGGQKFIIPVLLCATLNPVIVLGALVLPSSVYTLLKVFVIKPYLLKRRRRKSLEHQRLTASQVLEARTLAEQAQALLKNAAERKQAREAQRAGLIIKNAVYGDLKSQNDDRQGPQLTDGGIQDGIHLPPPYIDVTIPVQFLVDDFGQLQLHGGVKKAGLMGFCDPCPGEGKILIISYSYKGESYEVTVGDFDELHIPQEAHKLPTGQGFSSINLNQAD</sequence>
<comment type="caution">
    <text evidence="1">The sequence shown here is derived from an EMBL/GenBank/DDBJ whole genome shotgun (WGS) entry which is preliminary data.</text>
</comment>
<protein>
    <submittedName>
        <fullName evidence="1">Uncharacterized protein</fullName>
    </submittedName>
</protein>
<dbReference type="Proteomes" id="UP001162992">
    <property type="component" value="Chromosome 7"/>
</dbReference>
<reference evidence="2" key="1">
    <citation type="journal article" date="2024" name="Proc. Natl. Acad. Sci. U.S.A.">
        <title>Extraordinary preservation of gene collinearity over three hundred million years revealed in homosporous lycophytes.</title>
        <authorList>
            <person name="Li C."/>
            <person name="Wickell D."/>
            <person name="Kuo L.Y."/>
            <person name="Chen X."/>
            <person name="Nie B."/>
            <person name="Liao X."/>
            <person name="Peng D."/>
            <person name="Ji J."/>
            <person name="Jenkins J."/>
            <person name="Williams M."/>
            <person name="Shu S."/>
            <person name="Plott C."/>
            <person name="Barry K."/>
            <person name="Rajasekar S."/>
            <person name="Grimwood J."/>
            <person name="Han X."/>
            <person name="Sun S."/>
            <person name="Hou Z."/>
            <person name="He W."/>
            <person name="Dai G."/>
            <person name="Sun C."/>
            <person name="Schmutz J."/>
            <person name="Leebens-Mack J.H."/>
            <person name="Li F.W."/>
            <person name="Wang L."/>
        </authorList>
    </citation>
    <scope>NUCLEOTIDE SEQUENCE [LARGE SCALE GENOMIC DNA]</scope>
    <source>
        <strain evidence="2">cv. PW_Plant_1</strain>
    </source>
</reference>
<keyword evidence="2" id="KW-1185">Reference proteome</keyword>
<gene>
    <name evidence="1" type="ORF">O6H91_07G028600</name>
</gene>
<proteinExistence type="predicted"/>
<accession>A0ACC2D3L7</accession>